<proteinExistence type="inferred from homology"/>
<keyword evidence="5 14" id="KW-0479">Metal-binding</keyword>
<dbReference type="HAMAP" id="MF_00454">
    <property type="entry name" value="FluC"/>
    <property type="match status" value="1"/>
</dbReference>
<evidence type="ECO:0000256" key="7">
    <source>
        <dbReference type="ARBA" id="ARBA00023053"/>
    </source>
</evidence>
<dbReference type="OrthoDB" id="9815830at2"/>
<dbReference type="NCBIfam" id="TIGR00494">
    <property type="entry name" value="crcB"/>
    <property type="match status" value="1"/>
</dbReference>
<keyword evidence="9 14" id="KW-0472">Membrane</keyword>
<dbReference type="Pfam" id="PF02537">
    <property type="entry name" value="CRCB"/>
    <property type="match status" value="1"/>
</dbReference>
<evidence type="ECO:0000256" key="10">
    <source>
        <dbReference type="ARBA" id="ARBA00023303"/>
    </source>
</evidence>
<sequence>MIGVYLTIGGAMGAVFRYVAGMILSRFQSNVTFPIGMLTVNIIGSLGLGIFFGAVYGGIPAADVSDDPLYVMLAFGFFGAFTTFSTFSMESFHLLEKRQFKTLFSYIGLSVTGAVLCFVIGLKVFQL</sequence>
<feature type="transmembrane region" description="Helical" evidence="14">
    <location>
        <begin position="103"/>
        <end position="125"/>
    </location>
</feature>
<comment type="activity regulation">
    <text evidence="14">Na(+) is not transported, but it plays an essential structural role and its presence is essential for fluoride channel function.</text>
</comment>
<evidence type="ECO:0000256" key="1">
    <source>
        <dbReference type="ARBA" id="ARBA00004651"/>
    </source>
</evidence>
<evidence type="ECO:0000256" key="9">
    <source>
        <dbReference type="ARBA" id="ARBA00023136"/>
    </source>
</evidence>
<dbReference type="GO" id="GO:0062054">
    <property type="term" value="F:fluoride channel activity"/>
    <property type="evidence" value="ECO:0007669"/>
    <property type="project" value="UniProtKB-UniRule"/>
</dbReference>
<keyword evidence="4 14" id="KW-0812">Transmembrane</keyword>
<dbReference type="GO" id="GO:0005886">
    <property type="term" value="C:plasma membrane"/>
    <property type="evidence" value="ECO:0007669"/>
    <property type="project" value="UniProtKB-SubCell"/>
</dbReference>
<keyword evidence="2 14" id="KW-0813">Transport</keyword>
<dbReference type="InterPro" id="IPR003691">
    <property type="entry name" value="FluC"/>
</dbReference>
<evidence type="ECO:0000256" key="8">
    <source>
        <dbReference type="ARBA" id="ARBA00023065"/>
    </source>
</evidence>
<comment type="subcellular location">
    <subcellularLocation>
        <location evidence="1 14">Cell membrane</location>
        <topology evidence="1 14">Multi-pass membrane protein</topology>
    </subcellularLocation>
</comment>
<keyword evidence="3 14" id="KW-1003">Cell membrane</keyword>
<dbReference type="PANTHER" id="PTHR28259:SF16">
    <property type="entry name" value="FLUORIDE-SPECIFIC ION CHANNEL FLUC 2"/>
    <property type="match status" value="1"/>
</dbReference>
<gene>
    <name evidence="14 15" type="primary">crcB</name>
    <name evidence="14" type="synonym">fluC</name>
    <name evidence="15" type="ORF">D7Z54_12155</name>
</gene>
<feature type="binding site" evidence="14">
    <location>
        <position position="79"/>
    </location>
    <ligand>
        <name>Na(+)</name>
        <dbReference type="ChEBI" id="CHEBI:29101"/>
        <note>structural</note>
    </ligand>
</feature>
<evidence type="ECO:0000256" key="4">
    <source>
        <dbReference type="ARBA" id="ARBA00022692"/>
    </source>
</evidence>
<dbReference type="PANTHER" id="PTHR28259">
    <property type="entry name" value="FLUORIDE EXPORT PROTEIN 1-RELATED"/>
    <property type="match status" value="1"/>
</dbReference>
<comment type="similarity">
    <text evidence="11 14">Belongs to the fluoride channel Fluc/FEX (TC 1.A.43) family.</text>
</comment>
<dbReference type="GO" id="GO:0140114">
    <property type="term" value="P:cellular detoxification of fluoride"/>
    <property type="evidence" value="ECO:0007669"/>
    <property type="project" value="UniProtKB-UniRule"/>
</dbReference>
<dbReference type="Proteomes" id="UP000275076">
    <property type="component" value="Unassembled WGS sequence"/>
</dbReference>
<feature type="transmembrane region" description="Helical" evidence="14">
    <location>
        <begin position="69"/>
        <end position="91"/>
    </location>
</feature>
<organism evidence="15 16">
    <name type="scientific">Salibacterium salarium</name>
    <dbReference type="NCBI Taxonomy" id="284579"/>
    <lineage>
        <taxon>Bacteria</taxon>
        <taxon>Bacillati</taxon>
        <taxon>Bacillota</taxon>
        <taxon>Bacilli</taxon>
        <taxon>Bacillales</taxon>
        <taxon>Bacillaceae</taxon>
    </lineage>
</organism>
<evidence type="ECO:0000313" key="15">
    <source>
        <dbReference type="EMBL" id="RSL33058.1"/>
    </source>
</evidence>
<evidence type="ECO:0000256" key="12">
    <source>
        <dbReference type="ARBA" id="ARBA00035585"/>
    </source>
</evidence>
<keyword evidence="8 14" id="KW-0406">Ion transport</keyword>
<reference evidence="15 16" key="1">
    <citation type="submission" date="2018-10" db="EMBL/GenBank/DDBJ databases">
        <title>Draft genome sequence of Bacillus salarius IM0101, isolated from a hypersaline soil in Inner Mongolia, China.</title>
        <authorList>
            <person name="Yamprayoonswat W."/>
            <person name="Boonvisut S."/>
            <person name="Jumpathong W."/>
            <person name="Sittihan S."/>
            <person name="Ruangsuj P."/>
            <person name="Wanthongcharoen S."/>
            <person name="Thongpramul N."/>
            <person name="Pimmason S."/>
            <person name="Yu B."/>
            <person name="Yasawong M."/>
        </authorList>
    </citation>
    <scope>NUCLEOTIDE SEQUENCE [LARGE SCALE GENOMIC DNA]</scope>
    <source>
        <strain evidence="15 16">IM0101</strain>
    </source>
</reference>
<evidence type="ECO:0000256" key="3">
    <source>
        <dbReference type="ARBA" id="ARBA00022475"/>
    </source>
</evidence>
<keyword evidence="6 14" id="KW-1133">Transmembrane helix</keyword>
<feature type="transmembrane region" description="Helical" evidence="14">
    <location>
        <begin position="6"/>
        <end position="24"/>
    </location>
</feature>
<comment type="function">
    <text evidence="13 14">Fluoride-specific ion channel. Important for reducing fluoride concentration in the cell, thus reducing its toxicity.</text>
</comment>
<comment type="caution">
    <text evidence="15">The sequence shown here is derived from an EMBL/GenBank/DDBJ whole genome shotgun (WGS) entry which is preliminary data.</text>
</comment>
<keyword evidence="16" id="KW-1185">Reference proteome</keyword>
<dbReference type="GO" id="GO:0046872">
    <property type="term" value="F:metal ion binding"/>
    <property type="evidence" value="ECO:0007669"/>
    <property type="project" value="UniProtKB-KW"/>
</dbReference>
<name>A0A3R9P547_9BACI</name>
<evidence type="ECO:0000256" key="6">
    <source>
        <dbReference type="ARBA" id="ARBA00022989"/>
    </source>
</evidence>
<protein>
    <recommendedName>
        <fullName evidence="14">Fluoride-specific ion channel FluC</fullName>
    </recommendedName>
</protein>
<dbReference type="EMBL" id="RBVX01000010">
    <property type="protein sequence ID" value="RSL33058.1"/>
    <property type="molecule type" value="Genomic_DNA"/>
</dbReference>
<evidence type="ECO:0000256" key="14">
    <source>
        <dbReference type="HAMAP-Rule" id="MF_00454"/>
    </source>
</evidence>
<keyword evidence="10 14" id="KW-0407">Ion channel</keyword>
<evidence type="ECO:0000313" key="16">
    <source>
        <dbReference type="Proteomes" id="UP000275076"/>
    </source>
</evidence>
<comment type="catalytic activity">
    <reaction evidence="12">
        <text>fluoride(in) = fluoride(out)</text>
        <dbReference type="Rhea" id="RHEA:76159"/>
        <dbReference type="ChEBI" id="CHEBI:17051"/>
    </reaction>
    <physiologicalReaction direction="left-to-right" evidence="12">
        <dbReference type="Rhea" id="RHEA:76160"/>
    </physiologicalReaction>
</comment>
<dbReference type="AlphaFoldDB" id="A0A3R9P547"/>
<accession>A0A3R9P547</accession>
<dbReference type="RefSeq" id="WP_125556123.1">
    <property type="nucleotide sequence ID" value="NZ_RBVX01000010.1"/>
</dbReference>
<feature type="transmembrane region" description="Helical" evidence="14">
    <location>
        <begin position="36"/>
        <end position="57"/>
    </location>
</feature>
<feature type="binding site" evidence="14">
    <location>
        <position position="82"/>
    </location>
    <ligand>
        <name>Na(+)</name>
        <dbReference type="ChEBI" id="CHEBI:29101"/>
        <note>structural</note>
    </ligand>
</feature>
<evidence type="ECO:0000256" key="2">
    <source>
        <dbReference type="ARBA" id="ARBA00022448"/>
    </source>
</evidence>
<evidence type="ECO:0000256" key="13">
    <source>
        <dbReference type="ARBA" id="ARBA00049940"/>
    </source>
</evidence>
<evidence type="ECO:0000256" key="11">
    <source>
        <dbReference type="ARBA" id="ARBA00035120"/>
    </source>
</evidence>
<evidence type="ECO:0000256" key="5">
    <source>
        <dbReference type="ARBA" id="ARBA00022723"/>
    </source>
</evidence>
<keyword evidence="7 14" id="KW-0915">Sodium</keyword>